<dbReference type="EMBL" id="QZWG01000007">
    <property type="protein sequence ID" value="RZC03681.1"/>
    <property type="molecule type" value="Genomic_DNA"/>
</dbReference>
<dbReference type="Proteomes" id="UP000289340">
    <property type="component" value="Chromosome 7"/>
</dbReference>
<dbReference type="EMBL" id="QZWG01000007">
    <property type="protein sequence ID" value="RZC03680.1"/>
    <property type="molecule type" value="Genomic_DNA"/>
</dbReference>
<feature type="compositionally biased region" description="Pro residues" evidence="1">
    <location>
        <begin position="1"/>
        <end position="13"/>
    </location>
</feature>
<evidence type="ECO:0000313" key="3">
    <source>
        <dbReference type="EMBL" id="RZC03681.1"/>
    </source>
</evidence>
<dbReference type="AlphaFoldDB" id="A0A445JYW4"/>
<keyword evidence="4" id="KW-1185">Reference proteome</keyword>
<proteinExistence type="predicted"/>
<sequence length="160" mass="17762">MPTPTPPPPPPKNPGRATEDGDEAKENTDPQQVFILLPVLYGLFSFAIDNGTITGNDRNRLDVSNCSHVAVVKLGWDLGLQSANFLSYPSPLCTIIGFSSHGCITPRGWPSGIRQSLEFDRSNYLSLWGEVVEQVEIEYVPESAELDEEFRKIFEKFSFG</sequence>
<evidence type="ECO:0000256" key="1">
    <source>
        <dbReference type="SAM" id="MobiDB-lite"/>
    </source>
</evidence>
<comment type="caution">
    <text evidence="2">The sequence shown here is derived from an EMBL/GenBank/DDBJ whole genome shotgun (WGS) entry which is preliminary data.</text>
</comment>
<accession>A0A445JYW4</accession>
<protein>
    <submittedName>
        <fullName evidence="2">Splicing factor 3B subunit 2 isoform D</fullName>
    </submittedName>
    <submittedName>
        <fullName evidence="3">Splicing factor 3B subunit 2 isoform E</fullName>
    </submittedName>
</protein>
<evidence type="ECO:0000313" key="4">
    <source>
        <dbReference type="Proteomes" id="UP000289340"/>
    </source>
</evidence>
<evidence type="ECO:0000313" key="2">
    <source>
        <dbReference type="EMBL" id="RZC03680.1"/>
    </source>
</evidence>
<feature type="region of interest" description="Disordered" evidence="1">
    <location>
        <begin position="1"/>
        <end position="27"/>
    </location>
</feature>
<organism evidence="2 4">
    <name type="scientific">Glycine soja</name>
    <name type="common">Wild soybean</name>
    <dbReference type="NCBI Taxonomy" id="3848"/>
    <lineage>
        <taxon>Eukaryota</taxon>
        <taxon>Viridiplantae</taxon>
        <taxon>Streptophyta</taxon>
        <taxon>Embryophyta</taxon>
        <taxon>Tracheophyta</taxon>
        <taxon>Spermatophyta</taxon>
        <taxon>Magnoliopsida</taxon>
        <taxon>eudicotyledons</taxon>
        <taxon>Gunneridae</taxon>
        <taxon>Pentapetalae</taxon>
        <taxon>rosids</taxon>
        <taxon>fabids</taxon>
        <taxon>Fabales</taxon>
        <taxon>Fabaceae</taxon>
        <taxon>Papilionoideae</taxon>
        <taxon>50 kb inversion clade</taxon>
        <taxon>NPAAA clade</taxon>
        <taxon>indigoferoid/millettioid clade</taxon>
        <taxon>Phaseoleae</taxon>
        <taxon>Glycine</taxon>
        <taxon>Glycine subgen. Soja</taxon>
    </lineage>
</organism>
<name>A0A445JYW4_GLYSO</name>
<reference evidence="2 4" key="1">
    <citation type="submission" date="2018-09" db="EMBL/GenBank/DDBJ databases">
        <title>A high-quality reference genome of wild soybean provides a powerful tool to mine soybean genomes.</title>
        <authorList>
            <person name="Xie M."/>
            <person name="Chung C.Y.L."/>
            <person name="Li M.-W."/>
            <person name="Wong F.-L."/>
            <person name="Chan T.-F."/>
            <person name="Lam H.-M."/>
        </authorList>
    </citation>
    <scope>NUCLEOTIDE SEQUENCE [LARGE SCALE GENOMIC DNA]</scope>
    <source>
        <strain evidence="4">cv. W05</strain>
        <tissue evidence="2">Hypocotyl of etiolated seedlings</tissue>
    </source>
</reference>
<gene>
    <name evidence="2" type="ORF">D0Y65_018370</name>
</gene>